<sequence length="91" mass="10239">MAFSVYTVDHERGRVSFLRNNEVLCFAQHRGHMMLVSRTSDAQVYDAANQPRIPNREYVAMLAQSAAILSSPPQTGSLPNLHTAIQMEFVF</sequence>
<gene>
    <name evidence="1" type="ORF">A2756_02995</name>
</gene>
<organism evidence="1 2">
    <name type="scientific">Candidatus Ryanbacteria bacterium RIFCSPHIGHO2_01_FULL_48_27</name>
    <dbReference type="NCBI Taxonomy" id="1802115"/>
    <lineage>
        <taxon>Bacteria</taxon>
        <taxon>Candidatus Ryaniibacteriota</taxon>
    </lineage>
</organism>
<proteinExistence type="predicted"/>
<evidence type="ECO:0000313" key="1">
    <source>
        <dbReference type="EMBL" id="OGZ45849.1"/>
    </source>
</evidence>
<comment type="caution">
    <text evidence="1">The sequence shown here is derived from an EMBL/GenBank/DDBJ whole genome shotgun (WGS) entry which is preliminary data.</text>
</comment>
<protein>
    <submittedName>
        <fullName evidence="1">Uncharacterized protein</fullName>
    </submittedName>
</protein>
<dbReference type="STRING" id="1802115.A2756_02995"/>
<dbReference type="Proteomes" id="UP000177785">
    <property type="component" value="Unassembled WGS sequence"/>
</dbReference>
<reference evidence="1 2" key="1">
    <citation type="journal article" date="2016" name="Nat. Commun.">
        <title>Thousands of microbial genomes shed light on interconnected biogeochemical processes in an aquifer system.</title>
        <authorList>
            <person name="Anantharaman K."/>
            <person name="Brown C.T."/>
            <person name="Hug L.A."/>
            <person name="Sharon I."/>
            <person name="Castelle C.J."/>
            <person name="Probst A.J."/>
            <person name="Thomas B.C."/>
            <person name="Singh A."/>
            <person name="Wilkins M.J."/>
            <person name="Karaoz U."/>
            <person name="Brodie E.L."/>
            <person name="Williams K.H."/>
            <person name="Hubbard S.S."/>
            <person name="Banfield J.F."/>
        </authorList>
    </citation>
    <scope>NUCLEOTIDE SEQUENCE [LARGE SCALE GENOMIC DNA]</scope>
</reference>
<dbReference type="EMBL" id="MHNL01000005">
    <property type="protein sequence ID" value="OGZ45849.1"/>
    <property type="molecule type" value="Genomic_DNA"/>
</dbReference>
<name>A0A1G2G6H3_9BACT</name>
<accession>A0A1G2G6H3</accession>
<evidence type="ECO:0000313" key="2">
    <source>
        <dbReference type="Proteomes" id="UP000177785"/>
    </source>
</evidence>
<dbReference type="AlphaFoldDB" id="A0A1G2G6H3"/>